<dbReference type="GO" id="GO:0022627">
    <property type="term" value="C:cytosolic small ribosomal subunit"/>
    <property type="evidence" value="ECO:0007669"/>
    <property type="project" value="TreeGrafter"/>
</dbReference>
<feature type="compositionally biased region" description="Basic and acidic residues" evidence="6">
    <location>
        <begin position="220"/>
        <end position="231"/>
    </location>
</feature>
<gene>
    <name evidence="8" type="ORF">UFOPK2399_00449</name>
</gene>
<proteinExistence type="inferred from homology"/>
<dbReference type="InterPro" id="IPR036419">
    <property type="entry name" value="Ribosomal_S3_C_sf"/>
</dbReference>
<feature type="compositionally biased region" description="Gly residues" evidence="6">
    <location>
        <begin position="268"/>
        <end position="284"/>
    </location>
</feature>
<accession>A0A6J6NRA5</accession>
<evidence type="ECO:0000256" key="2">
    <source>
        <dbReference type="ARBA" id="ARBA00022730"/>
    </source>
</evidence>
<evidence type="ECO:0000313" key="8">
    <source>
        <dbReference type="EMBL" id="CAB4687344.1"/>
    </source>
</evidence>
<dbReference type="Pfam" id="PF00189">
    <property type="entry name" value="Ribosomal_S3_C"/>
    <property type="match status" value="1"/>
</dbReference>
<dbReference type="HAMAP" id="MF_01309_B">
    <property type="entry name" value="Ribosomal_uS3_B"/>
    <property type="match status" value="1"/>
</dbReference>
<dbReference type="GO" id="GO:0003735">
    <property type="term" value="F:structural constituent of ribosome"/>
    <property type="evidence" value="ECO:0007669"/>
    <property type="project" value="InterPro"/>
</dbReference>
<dbReference type="PROSITE" id="PS50823">
    <property type="entry name" value="KH_TYPE_2"/>
    <property type="match status" value="1"/>
</dbReference>
<dbReference type="SMART" id="SM00322">
    <property type="entry name" value="KH"/>
    <property type="match status" value="1"/>
</dbReference>
<dbReference type="InterPro" id="IPR004044">
    <property type="entry name" value="KH_dom_type_2"/>
</dbReference>
<evidence type="ECO:0000259" key="7">
    <source>
        <dbReference type="PROSITE" id="PS50823"/>
    </source>
</evidence>
<name>A0A6J6NRA5_9ZZZZ</name>
<keyword evidence="2" id="KW-0699">rRNA-binding</keyword>
<dbReference type="PROSITE" id="PS00548">
    <property type="entry name" value="RIBOSOMAL_S3"/>
    <property type="match status" value="1"/>
</dbReference>
<dbReference type="InterPro" id="IPR004087">
    <property type="entry name" value="KH_dom"/>
</dbReference>
<dbReference type="InterPro" id="IPR001351">
    <property type="entry name" value="Ribosomal_uS3_C"/>
</dbReference>
<dbReference type="Gene3D" id="3.30.300.20">
    <property type="match status" value="1"/>
</dbReference>
<comment type="similarity">
    <text evidence="1">Belongs to the universal ribosomal protein uS3 family.</text>
</comment>
<dbReference type="InterPro" id="IPR009019">
    <property type="entry name" value="KH_sf_prok-type"/>
</dbReference>
<dbReference type="PANTHER" id="PTHR11760">
    <property type="entry name" value="30S/40S RIBOSOMAL PROTEIN S3"/>
    <property type="match status" value="1"/>
</dbReference>
<dbReference type="EMBL" id="CAEZXP010000001">
    <property type="protein sequence ID" value="CAB4687344.1"/>
    <property type="molecule type" value="Genomic_DNA"/>
</dbReference>
<feature type="compositionally biased region" description="Basic and acidic residues" evidence="6">
    <location>
        <begin position="245"/>
        <end position="256"/>
    </location>
</feature>
<dbReference type="AlphaFoldDB" id="A0A6J6NRA5"/>
<dbReference type="InterPro" id="IPR057258">
    <property type="entry name" value="Ribosomal_uS3"/>
</dbReference>
<evidence type="ECO:0000256" key="6">
    <source>
        <dbReference type="SAM" id="MobiDB-lite"/>
    </source>
</evidence>
<feature type="domain" description="KH type-2" evidence="7">
    <location>
        <begin position="39"/>
        <end position="107"/>
    </location>
</feature>
<dbReference type="CDD" id="cd02412">
    <property type="entry name" value="KH-II_30S_S3"/>
    <property type="match status" value="1"/>
</dbReference>
<dbReference type="GO" id="GO:0019843">
    <property type="term" value="F:rRNA binding"/>
    <property type="evidence" value="ECO:0007669"/>
    <property type="project" value="UniProtKB-KW"/>
</dbReference>
<dbReference type="InterPro" id="IPR018280">
    <property type="entry name" value="Ribosomal_uS3_CS"/>
</dbReference>
<organism evidence="8">
    <name type="scientific">freshwater metagenome</name>
    <dbReference type="NCBI Taxonomy" id="449393"/>
    <lineage>
        <taxon>unclassified sequences</taxon>
        <taxon>metagenomes</taxon>
        <taxon>ecological metagenomes</taxon>
    </lineage>
</organism>
<dbReference type="InterPro" id="IPR015946">
    <property type="entry name" value="KH_dom-like_a/b"/>
</dbReference>
<evidence type="ECO:0000256" key="1">
    <source>
        <dbReference type="ARBA" id="ARBA00010761"/>
    </source>
</evidence>
<dbReference type="PANTHER" id="PTHR11760:SF19">
    <property type="entry name" value="SMALL RIBOSOMAL SUBUNIT PROTEIN US3C"/>
    <property type="match status" value="1"/>
</dbReference>
<keyword evidence="3" id="KW-0694">RNA-binding</keyword>
<evidence type="ECO:0000256" key="4">
    <source>
        <dbReference type="ARBA" id="ARBA00022980"/>
    </source>
</evidence>
<dbReference type="SUPFAM" id="SSF54814">
    <property type="entry name" value="Prokaryotic type KH domain (KH-domain type II)"/>
    <property type="match status" value="1"/>
</dbReference>
<dbReference type="Pfam" id="PF07650">
    <property type="entry name" value="KH_2"/>
    <property type="match status" value="1"/>
</dbReference>
<evidence type="ECO:0000256" key="3">
    <source>
        <dbReference type="ARBA" id="ARBA00022884"/>
    </source>
</evidence>
<dbReference type="FunFam" id="3.30.300.20:FF:000001">
    <property type="entry name" value="30S ribosomal protein S3"/>
    <property type="match status" value="1"/>
</dbReference>
<protein>
    <submittedName>
        <fullName evidence="8">Unannotated protein</fullName>
    </submittedName>
</protein>
<reference evidence="8" key="1">
    <citation type="submission" date="2020-05" db="EMBL/GenBank/DDBJ databases">
        <authorList>
            <person name="Chiriac C."/>
            <person name="Salcher M."/>
            <person name="Ghai R."/>
            <person name="Kavagutti S V."/>
        </authorList>
    </citation>
    <scope>NUCLEOTIDE SEQUENCE</scope>
</reference>
<keyword evidence="4" id="KW-0689">Ribosomal protein</keyword>
<dbReference type="FunFam" id="3.30.1140.32:FF:000002">
    <property type="entry name" value="30S ribosomal protein S3"/>
    <property type="match status" value="1"/>
</dbReference>
<dbReference type="NCBIfam" id="TIGR01009">
    <property type="entry name" value="rpsC_bact"/>
    <property type="match status" value="1"/>
</dbReference>
<evidence type="ECO:0000256" key="5">
    <source>
        <dbReference type="ARBA" id="ARBA00023274"/>
    </source>
</evidence>
<dbReference type="GO" id="GO:0006412">
    <property type="term" value="P:translation"/>
    <property type="evidence" value="ECO:0007669"/>
    <property type="project" value="InterPro"/>
</dbReference>
<sequence>MGQKVHPGGLRVGVIHDWKSNWMVGKKEFAGALLEDIKIREHIIRKLSHAGLSDILIRKDKQRITVDIYTARPGIVIGKSGVEVDALRKEIHALTQKNVHININEIKRPELDAKLVAQSIAEQLQNRVAFRRAMKRSLQSAIRSGAAGVKVQCSGRLGGAEMSRSEQYSEGRVPLHTIRADIDYGFTEARTPTGRIGVKVWINKGEIMPAGYGGIPGGGRETRLGEQDTARRRGGVTEGLGASRESGRGRQSDREGLGPVRRGRPGQRSGGGGGGGRPGGGGQRRGPRPDQQNTAPQAAANENPPAVTPEVQATPAVESTEGES</sequence>
<feature type="compositionally biased region" description="Low complexity" evidence="6">
    <location>
        <begin position="289"/>
        <end position="305"/>
    </location>
</feature>
<dbReference type="SUPFAM" id="SSF54821">
    <property type="entry name" value="Ribosomal protein S3 C-terminal domain"/>
    <property type="match status" value="1"/>
</dbReference>
<feature type="region of interest" description="Disordered" evidence="6">
    <location>
        <begin position="209"/>
        <end position="324"/>
    </location>
</feature>
<dbReference type="Gene3D" id="3.30.1140.32">
    <property type="entry name" value="Ribosomal protein S3, C-terminal domain"/>
    <property type="match status" value="1"/>
</dbReference>
<dbReference type="InterPro" id="IPR005704">
    <property type="entry name" value="Ribosomal_uS3_bac-typ"/>
</dbReference>
<keyword evidence="5" id="KW-0687">Ribonucleoprotein</keyword>